<accession>A0A803R9Q8</accession>
<dbReference type="OMA" id="TPYCRQI"/>
<evidence type="ECO:0000313" key="2">
    <source>
        <dbReference type="Proteomes" id="UP000596661"/>
    </source>
</evidence>
<name>A0A803R9Q9_CANSA</name>
<dbReference type="EnsemblPlants" id="novel_model_6790_5bd9a17a">
    <property type="protein sequence ID" value="cds.novel_model_6790_5bd9a17a"/>
    <property type="gene ID" value="novel_gene_3587_5bd9a17a"/>
</dbReference>
<dbReference type="Gramene" id="novel_model_6790_5bd9a17a">
    <property type="protein sequence ID" value="cds.novel_model_6790_5bd9a17a"/>
    <property type="gene ID" value="novel_gene_3587_5bd9a17a"/>
</dbReference>
<keyword evidence="2" id="KW-1185">Reference proteome</keyword>
<dbReference type="OrthoDB" id="1912778at2759"/>
<dbReference type="EnsemblPlants" id="novel_model_6791_5bd9a17a.1.5bd9b13d">
    <property type="protein sequence ID" value="cds.novel_model_6791_5bd9a17a.1.5bd9b13d"/>
    <property type="gene ID" value="novel_gene_3587_5bd9a17a"/>
</dbReference>
<organism evidence="1 2">
    <name type="scientific">Cannabis sativa</name>
    <name type="common">Hemp</name>
    <name type="synonym">Marijuana</name>
    <dbReference type="NCBI Taxonomy" id="3483"/>
    <lineage>
        <taxon>Eukaryota</taxon>
        <taxon>Viridiplantae</taxon>
        <taxon>Streptophyta</taxon>
        <taxon>Embryophyta</taxon>
        <taxon>Tracheophyta</taxon>
        <taxon>Spermatophyta</taxon>
        <taxon>Magnoliopsida</taxon>
        <taxon>eudicotyledons</taxon>
        <taxon>Gunneridae</taxon>
        <taxon>Pentapetalae</taxon>
        <taxon>rosids</taxon>
        <taxon>fabids</taxon>
        <taxon>Rosales</taxon>
        <taxon>Cannabaceae</taxon>
        <taxon>Cannabis</taxon>
    </lineage>
</organism>
<dbReference type="PANTHER" id="PTHR37734">
    <property type="entry name" value="LARGE RIBOSOMAL RNA SUBUNIT ACCUMULATION PROTEIN YCED HOMOLOG 2, CHLOROPLASTIC"/>
    <property type="match status" value="1"/>
</dbReference>
<dbReference type="InterPro" id="IPR044985">
    <property type="entry name" value="YceD_plant"/>
</dbReference>
<dbReference type="PANTHER" id="PTHR37734:SF1">
    <property type="entry name" value="LARGE RIBOSOMAL RNA SUBUNIT ACCUMULATION PROTEIN YCED HOMOLOG 2, CHLOROPLASTIC"/>
    <property type="match status" value="1"/>
</dbReference>
<dbReference type="Gramene" id="novel_model_6791_5bd9a17a.1.5bd9b13d">
    <property type="protein sequence ID" value="cds.novel_model_6791_5bd9a17a.1.5bd9b13d"/>
    <property type="gene ID" value="novel_gene_3587_5bd9a17a"/>
</dbReference>
<proteinExistence type="predicted"/>
<dbReference type="InterPro" id="IPR003772">
    <property type="entry name" value="YceD"/>
</dbReference>
<reference evidence="2" key="1">
    <citation type="submission" date="2018-11" db="EMBL/GenBank/DDBJ databases">
        <authorList>
            <person name="Grassa J C."/>
        </authorList>
    </citation>
    <scope>NUCLEOTIDE SEQUENCE [LARGE SCALE GENOMIC DNA]</scope>
</reference>
<protein>
    <recommendedName>
        <fullName evidence="3">Large ribosomal RNA subunit accumulation protein YCED homolog 2, chloroplastic</fullName>
    </recommendedName>
</protein>
<dbReference type="EMBL" id="UZAU01000803">
    <property type="status" value="NOT_ANNOTATED_CDS"/>
    <property type="molecule type" value="Genomic_DNA"/>
</dbReference>
<dbReference type="Pfam" id="PF02620">
    <property type="entry name" value="YceD"/>
    <property type="match status" value="1"/>
</dbReference>
<dbReference type="AlphaFoldDB" id="A0A803R9Q9"/>
<evidence type="ECO:0000313" key="1">
    <source>
        <dbReference type="EnsemblPlants" id="cds.novel_model_6791_5bd9a17a.1.5bd9b13d"/>
    </source>
</evidence>
<accession>A0A803R9Q9</accession>
<dbReference type="Proteomes" id="UP000596661">
    <property type="component" value="Unassembled WGS sequence"/>
</dbReference>
<evidence type="ECO:0008006" key="3">
    <source>
        <dbReference type="Google" id="ProtNLM"/>
    </source>
</evidence>
<reference evidence="1" key="2">
    <citation type="submission" date="2021-03" db="UniProtKB">
        <authorList>
            <consortium name="EnsemblPlants"/>
        </authorList>
    </citation>
    <scope>IDENTIFICATION</scope>
</reference>
<sequence length="242" mass="27731">MAIRSSFLKFNHLHINGFEPRIFKQRNLNVIISKRKSRSSNHGMAPIPIPPRRLITISTGDGRWQGKWDSEFLVSLQDLRLTDLVETEDNDDHHRRPRHHKDALVSVKLKVEKHASFGFSVDGRIITSFPRKCSSCSSPYCRQIDTEFNLWVLLSRRDNRELSLPELGGDDPSVIYVKPGCEAELDAFIQDTIRITTSTKDTCSELCEKSSFTLHNNSDSKSGTIDQRWSRLLELKNSSNYS</sequence>